<accession>A0A1I1YCR8</accession>
<dbReference type="AlphaFoldDB" id="A0A1I1YCR8"/>
<protein>
    <submittedName>
        <fullName evidence="1">Uncharacterized protein</fullName>
    </submittedName>
</protein>
<organism evidence="1 2">
    <name type="scientific">Succiniclasticum ruminis DSM 9236</name>
    <dbReference type="NCBI Taxonomy" id="1123323"/>
    <lineage>
        <taxon>Bacteria</taxon>
        <taxon>Bacillati</taxon>
        <taxon>Bacillota</taxon>
        <taxon>Negativicutes</taxon>
        <taxon>Acidaminococcales</taxon>
        <taxon>Acidaminococcaceae</taxon>
        <taxon>Succiniclasticum</taxon>
    </lineage>
</organism>
<dbReference type="Proteomes" id="UP000198896">
    <property type="component" value="Unassembled WGS sequence"/>
</dbReference>
<name>A0A1I1YCR8_9FIRM</name>
<proteinExistence type="predicted"/>
<evidence type="ECO:0000313" key="1">
    <source>
        <dbReference type="EMBL" id="SFE17366.1"/>
    </source>
</evidence>
<dbReference type="EMBL" id="FONL01000002">
    <property type="protein sequence ID" value="SFE17366.1"/>
    <property type="molecule type" value="Genomic_DNA"/>
</dbReference>
<sequence>MNLSLRERRHSELYLLLSAAMKSAINGLRTGNVRRETISLPDDTPLLEKLEEGRG</sequence>
<evidence type="ECO:0000313" key="2">
    <source>
        <dbReference type="Proteomes" id="UP000198896"/>
    </source>
</evidence>
<keyword evidence="2" id="KW-1185">Reference proteome</keyword>
<gene>
    <name evidence="1" type="ORF">SAMN05216245_102145</name>
</gene>
<dbReference type="STRING" id="1123323.SAMN05216245_102145"/>
<reference evidence="1 2" key="1">
    <citation type="submission" date="2016-10" db="EMBL/GenBank/DDBJ databases">
        <authorList>
            <person name="de Groot N.N."/>
        </authorList>
    </citation>
    <scope>NUCLEOTIDE SEQUENCE [LARGE SCALE GENOMIC DNA]</scope>
    <source>
        <strain evidence="1 2">DSM 9236</strain>
    </source>
</reference>